<organism evidence="2">
    <name type="scientific">Sarcoptes scabiei</name>
    <name type="common">Itch mite</name>
    <name type="synonym">Acarus scabiei</name>
    <dbReference type="NCBI Taxonomy" id="52283"/>
    <lineage>
        <taxon>Eukaryota</taxon>
        <taxon>Metazoa</taxon>
        <taxon>Ecdysozoa</taxon>
        <taxon>Arthropoda</taxon>
        <taxon>Chelicerata</taxon>
        <taxon>Arachnida</taxon>
        <taxon>Acari</taxon>
        <taxon>Acariformes</taxon>
        <taxon>Sarcoptiformes</taxon>
        <taxon>Astigmata</taxon>
        <taxon>Psoroptidia</taxon>
        <taxon>Sarcoptoidea</taxon>
        <taxon>Sarcoptidae</taxon>
        <taxon>Sarcoptinae</taxon>
        <taxon>Sarcoptes</taxon>
    </lineage>
</organism>
<reference evidence="3" key="3">
    <citation type="submission" date="2022-06" db="UniProtKB">
        <authorList>
            <consortium name="EnsemblMetazoa"/>
        </authorList>
    </citation>
    <scope>IDENTIFICATION</scope>
</reference>
<keyword evidence="1" id="KW-0812">Transmembrane</keyword>
<proteinExistence type="predicted"/>
<keyword evidence="1" id="KW-1133">Transmembrane helix</keyword>
<dbReference type="Proteomes" id="UP000070412">
    <property type="component" value="Unassembled WGS sequence"/>
</dbReference>
<gene>
    <name evidence="2" type="ORF">SSS_3279</name>
</gene>
<dbReference type="EnsemblMetazoa" id="SSS_3279s_mrna">
    <property type="protein sequence ID" value="KAF7496498.1"/>
    <property type="gene ID" value="SSS_3279"/>
</dbReference>
<dbReference type="OrthoDB" id="10575989at2759"/>
<sequence length="539" mass="61371">MDSKMFHSTTKISSLTLLSIWSISSMISMAILIKNPSIFKSNLKNSFPIVRANAATKSILNNLANSKSKSKSSQRLDLMLSKTFVDLKFPLDQLDQLDFPKEVLDSLSSTSSSSSIPLSSKSYENNQNLFMPVPHSSINSMIHYEKIPLSTLVQDSDHRNLYSLAADLLLSQTIQQFDGDLMQMSDSNEHQSLEETAHQSNRYQLDSMENEDTNIGVGGEAKKTSEGILLGQPITNNFEGKNYVPVFYPVSWLQNQKHIDINFDQWNHFSPPSFTNLMASISYPVYSQQLESFVGETFGEKNQHLDDYDDFLLSQLDKSLNKVQQQSKSNRLNFYDDQWRFDHSRLPYKNRNPKQTSKINSNILKLYQPYPLEHIGGKFYLGPPVIHLKDSELETKLVLEERRKMQKEFASELMENDLLNFYATNLEDSHKNYDEFEDLPSSMPPRMTSSNTSMEDFLWLPKSNLQTSQTHSNIQHLEDSNSTGSSNLSPIDTEIIANNSVSTTTSATTTIEESTMTTTTTTKSDFNVKPEFPKSLLFY</sequence>
<protein>
    <submittedName>
        <fullName evidence="2 3">Uncharacterized protein</fullName>
    </submittedName>
</protein>
<feature type="transmembrane region" description="Helical" evidence="1">
    <location>
        <begin position="12"/>
        <end position="33"/>
    </location>
</feature>
<accession>A0A834VJE0</accession>
<keyword evidence="4" id="KW-1185">Reference proteome</keyword>
<keyword evidence="1" id="KW-0472">Membrane</keyword>
<reference evidence="2" key="2">
    <citation type="submission" date="2020-01" db="EMBL/GenBank/DDBJ databases">
        <authorList>
            <person name="Korhonen P.K.K."/>
            <person name="Guangxu M.G."/>
            <person name="Wang T.W."/>
            <person name="Stroehlein A.J.S."/>
            <person name="Young N.D."/>
            <person name="Ang C.-S.A."/>
            <person name="Fernando D.W.F."/>
            <person name="Lu H.L."/>
            <person name="Taylor S.T."/>
            <person name="Ehtesham M.E.M."/>
            <person name="Najaraj S.H.N."/>
            <person name="Harsha G.H.G."/>
            <person name="Madugundu A.M."/>
            <person name="Renuse S.R."/>
            <person name="Holt D.H."/>
            <person name="Pandey A.P."/>
            <person name="Papenfuss A.P."/>
            <person name="Gasser R.B.G."/>
            <person name="Fischer K.F."/>
        </authorList>
    </citation>
    <scope>NUCLEOTIDE SEQUENCE</scope>
    <source>
        <strain evidence="2">SSS_KF_BRIS2020</strain>
    </source>
</reference>
<name>A0A834VJE0_SARSC</name>
<dbReference type="EMBL" id="WVUK01000005">
    <property type="protein sequence ID" value="KAF7496498.1"/>
    <property type="molecule type" value="Genomic_DNA"/>
</dbReference>
<evidence type="ECO:0000313" key="2">
    <source>
        <dbReference type="EMBL" id="KAF7496498.1"/>
    </source>
</evidence>
<evidence type="ECO:0000313" key="3">
    <source>
        <dbReference type="EnsemblMetazoa" id="KAF7496498.1"/>
    </source>
</evidence>
<reference evidence="4" key="1">
    <citation type="journal article" date="2020" name="PLoS Negl. Trop. Dis.">
        <title>High-quality nuclear genome for Sarcoptes scabiei-A critical resource for a neglected parasite.</title>
        <authorList>
            <person name="Korhonen P.K."/>
            <person name="Gasser R.B."/>
            <person name="Ma G."/>
            <person name="Wang T."/>
            <person name="Stroehlein A.J."/>
            <person name="Young N.D."/>
            <person name="Ang C.S."/>
            <person name="Fernando D.D."/>
            <person name="Lu H.C."/>
            <person name="Taylor S."/>
            <person name="Reynolds S.L."/>
            <person name="Mofiz E."/>
            <person name="Najaraj S.H."/>
            <person name="Gowda H."/>
            <person name="Madugundu A."/>
            <person name="Renuse S."/>
            <person name="Holt D."/>
            <person name="Pandey A."/>
            <person name="Papenfuss A.T."/>
            <person name="Fischer K."/>
        </authorList>
    </citation>
    <scope>NUCLEOTIDE SEQUENCE [LARGE SCALE GENOMIC DNA]</scope>
</reference>
<evidence type="ECO:0000256" key="1">
    <source>
        <dbReference type="SAM" id="Phobius"/>
    </source>
</evidence>
<evidence type="ECO:0000313" key="4">
    <source>
        <dbReference type="Proteomes" id="UP000070412"/>
    </source>
</evidence>
<dbReference type="AlphaFoldDB" id="A0A834VJE0"/>